<gene>
    <name evidence="3" type="ORF">SAMN06295885_3680</name>
</gene>
<dbReference type="Gene3D" id="3.40.630.30">
    <property type="match status" value="1"/>
</dbReference>
<dbReference type="Pfam" id="PF00583">
    <property type="entry name" value="Acetyltransf_1"/>
    <property type="match status" value="1"/>
</dbReference>
<sequence>MFVITPASAADVPAAAAVLASAFSDDPVMGAFVSGRDAHRRLETVFRVLLRSGALRDGRVDLAPREPGGEILGATIWERPGQSPSLLLLARSMPALVGVLGVRGLVAGVRLGSTLARFRPAEPHWHLTHIGVGPGGRGRGVGSALLSSRLARIDDENAAAYLESSNERNRALYRRHGFATIALITGVSGAAPAAMWRSPSSVREPRQDGALSTPPSS</sequence>
<dbReference type="GO" id="GO:0016747">
    <property type="term" value="F:acyltransferase activity, transferring groups other than amino-acyl groups"/>
    <property type="evidence" value="ECO:0007669"/>
    <property type="project" value="InterPro"/>
</dbReference>
<dbReference type="InterPro" id="IPR000182">
    <property type="entry name" value="GNAT_dom"/>
</dbReference>
<evidence type="ECO:0000256" key="1">
    <source>
        <dbReference type="SAM" id="MobiDB-lite"/>
    </source>
</evidence>
<dbReference type="InterPro" id="IPR052523">
    <property type="entry name" value="Trichothecene_AcTrans"/>
</dbReference>
<dbReference type="RefSeq" id="WP_085478056.1">
    <property type="nucleotide sequence ID" value="NZ_FXBM01000004.1"/>
</dbReference>
<feature type="domain" description="N-acetyltransferase" evidence="2">
    <location>
        <begin position="44"/>
        <end position="198"/>
    </location>
</feature>
<accession>A0A1X7PJE4</accession>
<dbReference type="Proteomes" id="UP000193711">
    <property type="component" value="Unassembled WGS sequence"/>
</dbReference>
<feature type="region of interest" description="Disordered" evidence="1">
    <location>
        <begin position="197"/>
        <end position="217"/>
    </location>
</feature>
<reference evidence="4" key="1">
    <citation type="submission" date="2017-04" db="EMBL/GenBank/DDBJ databases">
        <authorList>
            <person name="Varghese N."/>
            <person name="Submissions S."/>
        </authorList>
    </citation>
    <scope>NUCLEOTIDE SEQUENCE [LARGE SCALE GENOMIC DNA]</scope>
    <source>
        <strain evidence="4">VKM Ac-2121</strain>
    </source>
</reference>
<evidence type="ECO:0000259" key="2">
    <source>
        <dbReference type="PROSITE" id="PS51186"/>
    </source>
</evidence>
<name>A0A1X7PJE4_9MICO</name>
<dbReference type="SUPFAM" id="SSF55729">
    <property type="entry name" value="Acyl-CoA N-acyltransferases (Nat)"/>
    <property type="match status" value="1"/>
</dbReference>
<proteinExistence type="predicted"/>
<dbReference type="OrthoDB" id="7057833at2"/>
<evidence type="ECO:0000313" key="3">
    <source>
        <dbReference type="EMBL" id="SMH51043.1"/>
    </source>
</evidence>
<dbReference type="EMBL" id="FXBM01000004">
    <property type="protein sequence ID" value="SMH51043.1"/>
    <property type="molecule type" value="Genomic_DNA"/>
</dbReference>
<dbReference type="PANTHER" id="PTHR42791">
    <property type="entry name" value="GNAT FAMILY ACETYLTRANSFERASE"/>
    <property type="match status" value="1"/>
</dbReference>
<dbReference type="STRING" id="1891671.SAMN06295885_3680"/>
<dbReference type="InterPro" id="IPR016181">
    <property type="entry name" value="Acyl_CoA_acyltransferase"/>
</dbReference>
<protein>
    <submittedName>
        <fullName evidence="3">Acetyltransferase (GNAT) family protein</fullName>
    </submittedName>
</protein>
<organism evidence="3 4">
    <name type="scientific">Rathayibacter oskolensis</name>
    <dbReference type="NCBI Taxonomy" id="1891671"/>
    <lineage>
        <taxon>Bacteria</taxon>
        <taxon>Bacillati</taxon>
        <taxon>Actinomycetota</taxon>
        <taxon>Actinomycetes</taxon>
        <taxon>Micrococcales</taxon>
        <taxon>Microbacteriaceae</taxon>
        <taxon>Rathayibacter</taxon>
    </lineage>
</organism>
<keyword evidence="4" id="KW-1185">Reference proteome</keyword>
<dbReference type="PANTHER" id="PTHR42791:SF1">
    <property type="entry name" value="N-ACETYLTRANSFERASE DOMAIN-CONTAINING PROTEIN"/>
    <property type="match status" value="1"/>
</dbReference>
<dbReference type="AlphaFoldDB" id="A0A1X7PJE4"/>
<evidence type="ECO:0000313" key="4">
    <source>
        <dbReference type="Proteomes" id="UP000193711"/>
    </source>
</evidence>
<keyword evidence="3" id="KW-0808">Transferase</keyword>
<dbReference type="PROSITE" id="PS51186">
    <property type="entry name" value="GNAT"/>
    <property type="match status" value="1"/>
</dbReference>